<dbReference type="InterPro" id="IPR004981">
    <property type="entry name" value="Trp_2_3_dOase"/>
</dbReference>
<dbReference type="PANTHER" id="PTHR10138:SF0">
    <property type="entry name" value="TRYPTOPHAN 2,3-DIOXYGENASE"/>
    <property type="match status" value="1"/>
</dbReference>
<evidence type="ECO:0000313" key="2">
    <source>
        <dbReference type="Proteomes" id="UP000324351"/>
    </source>
</evidence>
<dbReference type="InterPro" id="IPR037217">
    <property type="entry name" value="Trp/Indoleamine_2_3_dOase-like"/>
</dbReference>
<dbReference type="GO" id="GO:0004833">
    <property type="term" value="F:L-tryptophan 2,3-dioxygenase activity"/>
    <property type="evidence" value="ECO:0007669"/>
    <property type="project" value="InterPro"/>
</dbReference>
<keyword evidence="2" id="KW-1185">Reference proteome</keyword>
<sequence>MSAHVAPAEQALRAAVESSCAIQVSREAAAAFLSNELDHWLDPSVPPDELDGLVLARLVTHEVRWVGKHFLEADRLERLAAIKKRYDGADPYLDAFLGCILDKHEGRFWNRTYLSLPVLEVILAEHDLLPSGVAALLAADIIRYELCAAHRRTDMSPVGRPEPRTLRTRVRHSLRFMTSHLGGPDSEGLLAAIAHEPESDLPTLLLELPAPPIALAGEWLELTVQPVSTVHDEYFFMRVLQAHEMAFTGISRRMRTAIAALREQELGAAIGLLEEIVAFMDRNASLFRIVATMRYEAFHTFREFTDGASAIQSEQYKRFEGLCGAPPATRLGSPAFDSVPEVLAEVSDGQDTMSDAYRDARTAGRHPEELATVATLLRSLEDSHRRWKATHVTLATRMLGDARGSGHTSGVGYLSQWVDHRLFWQLPEIGVTDARRPAAD</sequence>
<reference evidence="1 2" key="1">
    <citation type="submission" date="2019-09" db="EMBL/GenBank/DDBJ databases">
        <title>Nocardioides panacisoli sp. nov., isolated from the soil of a ginseng field.</title>
        <authorList>
            <person name="Cho C."/>
        </authorList>
    </citation>
    <scope>NUCLEOTIDE SEQUENCE [LARGE SCALE GENOMIC DNA]</scope>
    <source>
        <strain evidence="1 2">BN140041</strain>
    </source>
</reference>
<dbReference type="GO" id="GO:0046872">
    <property type="term" value="F:metal ion binding"/>
    <property type="evidence" value="ECO:0007669"/>
    <property type="project" value="InterPro"/>
</dbReference>
<evidence type="ECO:0008006" key="3">
    <source>
        <dbReference type="Google" id="ProtNLM"/>
    </source>
</evidence>
<dbReference type="GO" id="GO:0020037">
    <property type="term" value="F:heme binding"/>
    <property type="evidence" value="ECO:0007669"/>
    <property type="project" value="InterPro"/>
</dbReference>
<name>A0A5B1M1C4_9ACTN</name>
<dbReference type="Gene3D" id="1.20.58.480">
    <property type="match status" value="1"/>
</dbReference>
<dbReference type="AlphaFoldDB" id="A0A5B1M1C4"/>
<dbReference type="GO" id="GO:0019442">
    <property type="term" value="P:L-tryptophan catabolic process to acetyl-CoA"/>
    <property type="evidence" value="ECO:0007669"/>
    <property type="project" value="TreeGrafter"/>
</dbReference>
<dbReference type="RefSeq" id="WP_149750754.1">
    <property type="nucleotide sequence ID" value="NZ_VUJW01000006.1"/>
</dbReference>
<accession>A0A5B1M1C4</accession>
<dbReference type="EMBL" id="VUJW01000006">
    <property type="protein sequence ID" value="KAA1426723.1"/>
    <property type="molecule type" value="Genomic_DNA"/>
</dbReference>
<dbReference type="SUPFAM" id="SSF140959">
    <property type="entry name" value="Indolic compounds 2,3-dioxygenase-like"/>
    <property type="match status" value="1"/>
</dbReference>
<gene>
    <name evidence="1" type="ORF">F0U47_12160</name>
</gene>
<proteinExistence type="predicted"/>
<reference evidence="1 2" key="2">
    <citation type="submission" date="2019-09" db="EMBL/GenBank/DDBJ databases">
        <authorList>
            <person name="Jin C."/>
        </authorList>
    </citation>
    <scope>NUCLEOTIDE SEQUENCE [LARGE SCALE GENOMIC DNA]</scope>
    <source>
        <strain evidence="1 2">BN140041</strain>
    </source>
</reference>
<dbReference type="Proteomes" id="UP000324351">
    <property type="component" value="Unassembled WGS sequence"/>
</dbReference>
<dbReference type="GO" id="GO:0019441">
    <property type="term" value="P:L-tryptophan catabolic process to kynurenine"/>
    <property type="evidence" value="ECO:0007669"/>
    <property type="project" value="InterPro"/>
</dbReference>
<evidence type="ECO:0000313" key="1">
    <source>
        <dbReference type="EMBL" id="KAA1426723.1"/>
    </source>
</evidence>
<comment type="caution">
    <text evidence="1">The sequence shown here is derived from an EMBL/GenBank/DDBJ whole genome shotgun (WGS) entry which is preliminary data.</text>
</comment>
<dbReference type="PANTHER" id="PTHR10138">
    <property type="entry name" value="TRYPTOPHAN 2,3-DIOXYGENASE"/>
    <property type="match status" value="1"/>
</dbReference>
<protein>
    <recommendedName>
        <fullName evidence="3">Tryptophan 2,3-dioxygenase</fullName>
    </recommendedName>
</protein>
<organism evidence="1 2">
    <name type="scientific">Nocardioides antri</name>
    <dbReference type="NCBI Taxonomy" id="2607659"/>
    <lineage>
        <taxon>Bacteria</taxon>
        <taxon>Bacillati</taxon>
        <taxon>Actinomycetota</taxon>
        <taxon>Actinomycetes</taxon>
        <taxon>Propionibacteriales</taxon>
        <taxon>Nocardioidaceae</taxon>
        <taxon>Nocardioides</taxon>
    </lineage>
</organism>